<evidence type="ECO:0000256" key="1">
    <source>
        <dbReference type="ARBA" id="ARBA00004141"/>
    </source>
</evidence>
<dbReference type="PANTHER" id="PTHR28165:SF1">
    <property type="entry name" value="NON-CLASSICAL EXPORT PROTEIN 2-RELATED"/>
    <property type="match status" value="1"/>
</dbReference>
<dbReference type="InterPro" id="IPR052649">
    <property type="entry name" value="NCE102-like"/>
</dbReference>
<dbReference type="InterPro" id="IPR008253">
    <property type="entry name" value="Marvel"/>
</dbReference>
<dbReference type="AlphaFoldDB" id="A0A0J9X7H4"/>
<keyword evidence="2 5" id="KW-0812">Transmembrane</keyword>
<evidence type="ECO:0000256" key="2">
    <source>
        <dbReference type="ARBA" id="ARBA00022692"/>
    </source>
</evidence>
<dbReference type="STRING" id="1173061.A0A0J9X7H4"/>
<sequence>MLVYIDPILRGILFLFLIITLGLTGSLIANSNHENPQVNFGLFAAVFGLVFGVFYGIAAGFIKVLAFPIAIATIDFLNFVFTFAGATAIAAAIKAHSCSNQDYLDNNTVTQGSSDRCRKAQASVAFLYFAFFLTIGQLVLSVGNVLNSGPFTLPFSKRAGPPRTGVPSSAV</sequence>
<dbReference type="PANTHER" id="PTHR28165">
    <property type="entry name" value="NON-CLASSICAL EXPORT PROTEIN 2-RELATED"/>
    <property type="match status" value="1"/>
</dbReference>
<dbReference type="EMBL" id="CCBN010000004">
    <property type="protein sequence ID" value="CDO53157.1"/>
    <property type="molecule type" value="Genomic_DNA"/>
</dbReference>
<dbReference type="Pfam" id="PF01284">
    <property type="entry name" value="MARVEL"/>
    <property type="match status" value="1"/>
</dbReference>
<organism evidence="7 8">
    <name type="scientific">Geotrichum candidum</name>
    <name type="common">Oospora lactis</name>
    <name type="synonym">Dipodascus geotrichum</name>
    <dbReference type="NCBI Taxonomy" id="1173061"/>
    <lineage>
        <taxon>Eukaryota</taxon>
        <taxon>Fungi</taxon>
        <taxon>Dikarya</taxon>
        <taxon>Ascomycota</taxon>
        <taxon>Saccharomycotina</taxon>
        <taxon>Dipodascomycetes</taxon>
        <taxon>Dipodascales</taxon>
        <taxon>Dipodascaceae</taxon>
        <taxon>Geotrichum</taxon>
    </lineage>
</organism>
<dbReference type="GO" id="GO:0070941">
    <property type="term" value="P:eisosome assembly"/>
    <property type="evidence" value="ECO:0007669"/>
    <property type="project" value="TreeGrafter"/>
</dbReference>
<evidence type="ECO:0000256" key="3">
    <source>
        <dbReference type="ARBA" id="ARBA00022989"/>
    </source>
</evidence>
<evidence type="ECO:0000256" key="4">
    <source>
        <dbReference type="ARBA" id="ARBA00023136"/>
    </source>
</evidence>
<evidence type="ECO:0000313" key="7">
    <source>
        <dbReference type="EMBL" id="CDO53157.1"/>
    </source>
</evidence>
<dbReference type="GO" id="GO:0072659">
    <property type="term" value="P:protein localization to plasma membrane"/>
    <property type="evidence" value="ECO:0007669"/>
    <property type="project" value="TreeGrafter"/>
</dbReference>
<comment type="caution">
    <text evidence="7">The sequence shown here is derived from an EMBL/GenBank/DDBJ whole genome shotgun (WGS) entry which is preliminary data.</text>
</comment>
<accession>A0A0J9X7H4</accession>
<evidence type="ECO:0000256" key="5">
    <source>
        <dbReference type="SAM" id="Phobius"/>
    </source>
</evidence>
<dbReference type="GO" id="GO:0032126">
    <property type="term" value="C:eisosome"/>
    <property type="evidence" value="ECO:0007669"/>
    <property type="project" value="TreeGrafter"/>
</dbReference>
<feature type="transmembrane region" description="Helical" evidence="5">
    <location>
        <begin position="125"/>
        <end position="146"/>
    </location>
</feature>
<keyword evidence="3 5" id="KW-1133">Transmembrane helix</keyword>
<reference evidence="7" key="1">
    <citation type="submission" date="2014-03" db="EMBL/GenBank/DDBJ databases">
        <authorList>
            <person name="Casaregola S."/>
        </authorList>
    </citation>
    <scope>NUCLEOTIDE SEQUENCE [LARGE SCALE GENOMIC DNA]</scope>
    <source>
        <strain evidence="7">CLIB 918</strain>
    </source>
</reference>
<feature type="transmembrane region" description="Helical" evidence="5">
    <location>
        <begin position="68"/>
        <end position="93"/>
    </location>
</feature>
<comment type="subcellular location">
    <subcellularLocation>
        <location evidence="1">Membrane</location>
        <topology evidence="1">Multi-pass membrane protein</topology>
    </subcellularLocation>
</comment>
<dbReference type="GO" id="GO:0005886">
    <property type="term" value="C:plasma membrane"/>
    <property type="evidence" value="ECO:0007669"/>
    <property type="project" value="TreeGrafter"/>
</dbReference>
<proteinExistence type="predicted"/>
<name>A0A0J9X7H4_GEOCN</name>
<feature type="transmembrane region" description="Helical" evidence="5">
    <location>
        <begin position="12"/>
        <end position="29"/>
    </location>
</feature>
<gene>
    <name evidence="7" type="ORF">BN980_GECA04s05279g</name>
</gene>
<keyword evidence="4 5" id="KW-0472">Membrane</keyword>
<protein>
    <recommendedName>
        <fullName evidence="6">MARVEL domain-containing protein</fullName>
    </recommendedName>
</protein>
<feature type="domain" description="MARVEL" evidence="6">
    <location>
        <begin position="7"/>
        <end position="140"/>
    </location>
</feature>
<evidence type="ECO:0000259" key="6">
    <source>
        <dbReference type="Pfam" id="PF01284"/>
    </source>
</evidence>
<feature type="transmembrane region" description="Helical" evidence="5">
    <location>
        <begin position="41"/>
        <end position="62"/>
    </location>
</feature>
<evidence type="ECO:0000313" key="8">
    <source>
        <dbReference type="Proteomes" id="UP000242525"/>
    </source>
</evidence>
<dbReference type="Proteomes" id="UP000242525">
    <property type="component" value="Unassembled WGS sequence"/>
</dbReference>
<keyword evidence="8" id="KW-1185">Reference proteome</keyword>
<dbReference type="OrthoDB" id="5423111at2759"/>